<evidence type="ECO:0000256" key="4">
    <source>
        <dbReference type="ARBA" id="ARBA00022723"/>
    </source>
</evidence>
<dbReference type="SUPFAM" id="SSF81343">
    <property type="entry name" value="Fumarate reductase respiratory complex transmembrane subunits"/>
    <property type="match status" value="1"/>
</dbReference>
<evidence type="ECO:0000256" key="1">
    <source>
        <dbReference type="ARBA" id="ARBA00004370"/>
    </source>
</evidence>
<keyword evidence="6" id="KW-0408">Iron</keyword>
<dbReference type="InterPro" id="IPR014314">
    <property type="entry name" value="Succ_DH_cytb556"/>
</dbReference>
<keyword evidence="2" id="KW-0349">Heme</keyword>
<keyword evidence="4" id="KW-0479">Metal-binding</keyword>
<keyword evidence="7 8" id="KW-0472">Membrane</keyword>
<comment type="subcellular location">
    <subcellularLocation>
        <location evidence="1">Membrane</location>
    </subcellularLocation>
</comment>
<feature type="transmembrane region" description="Helical" evidence="8">
    <location>
        <begin position="186"/>
        <end position="209"/>
    </location>
</feature>
<sequence length="242" mass="26107">MLSVFNCQLVRPRVTRGLLDSIWSRNSSQGRYLPLLSCRDSSLGLFKRATTCDPCGSSSGGKSSGAATYGPCGGKSSGATTYDPCGGSNGGKSSGNSKHQVSYKPYVAPCYKDHDAKNMEMNRPMSPHLMVYGPTLPAMTSILQRITGTTLTCYALLLSGGTLFLSNGIDTYVSMIQSLDLSRSTVFLLKILLGLPFCYHYFCGIRFCAWNAGKWLDMKTVYSSAWTSMTLAAGLSLLFALL</sequence>
<feature type="transmembrane region" description="Helical" evidence="8">
    <location>
        <begin position="146"/>
        <end position="166"/>
    </location>
</feature>
<dbReference type="InterPro" id="IPR034804">
    <property type="entry name" value="SQR/QFR_C/D"/>
</dbReference>
<dbReference type="PANTHER" id="PTHR10978:SF5">
    <property type="entry name" value="SUCCINATE DEHYDROGENASE CYTOCHROME B560 SUBUNIT, MITOCHONDRIAL"/>
    <property type="match status" value="1"/>
</dbReference>
<evidence type="ECO:0000313" key="10">
    <source>
        <dbReference type="Proteomes" id="UP001153292"/>
    </source>
</evidence>
<organism evidence="9 10">
    <name type="scientific">Chilo suppressalis</name>
    <name type="common">Asiatic rice borer moth</name>
    <dbReference type="NCBI Taxonomy" id="168631"/>
    <lineage>
        <taxon>Eukaryota</taxon>
        <taxon>Metazoa</taxon>
        <taxon>Ecdysozoa</taxon>
        <taxon>Arthropoda</taxon>
        <taxon>Hexapoda</taxon>
        <taxon>Insecta</taxon>
        <taxon>Pterygota</taxon>
        <taxon>Neoptera</taxon>
        <taxon>Endopterygota</taxon>
        <taxon>Lepidoptera</taxon>
        <taxon>Glossata</taxon>
        <taxon>Ditrysia</taxon>
        <taxon>Pyraloidea</taxon>
        <taxon>Crambidae</taxon>
        <taxon>Crambinae</taxon>
        <taxon>Chilo</taxon>
    </lineage>
</organism>
<evidence type="ECO:0000256" key="5">
    <source>
        <dbReference type="ARBA" id="ARBA00022989"/>
    </source>
</evidence>
<protein>
    <recommendedName>
        <fullName evidence="11">Succinate dehydrogenase cytochrome b560 subunit, mitochondrial</fullName>
    </recommendedName>
</protein>
<name>A0ABN8B5N8_CHISP</name>
<evidence type="ECO:0000256" key="8">
    <source>
        <dbReference type="SAM" id="Phobius"/>
    </source>
</evidence>
<gene>
    <name evidence="9" type="ORF">CHILSU_LOCUS5466</name>
</gene>
<keyword evidence="5 8" id="KW-1133">Transmembrane helix</keyword>
<dbReference type="Proteomes" id="UP001153292">
    <property type="component" value="Chromosome 2"/>
</dbReference>
<reference evidence="9" key="1">
    <citation type="submission" date="2021-12" db="EMBL/GenBank/DDBJ databases">
        <authorList>
            <person name="King R."/>
        </authorList>
    </citation>
    <scope>NUCLEOTIDE SEQUENCE</scope>
</reference>
<dbReference type="InterPro" id="IPR000701">
    <property type="entry name" value="SuccDH_FuR_B_TM-su"/>
</dbReference>
<proteinExistence type="predicted"/>
<evidence type="ECO:0000256" key="6">
    <source>
        <dbReference type="ARBA" id="ARBA00023004"/>
    </source>
</evidence>
<dbReference type="Pfam" id="PF01127">
    <property type="entry name" value="Sdh_cyt"/>
    <property type="match status" value="1"/>
</dbReference>
<evidence type="ECO:0000256" key="7">
    <source>
        <dbReference type="ARBA" id="ARBA00023136"/>
    </source>
</evidence>
<evidence type="ECO:0000313" key="9">
    <source>
        <dbReference type="EMBL" id="CAH0402226.1"/>
    </source>
</evidence>
<keyword evidence="3 8" id="KW-0812">Transmembrane</keyword>
<dbReference type="NCBIfam" id="TIGR02970">
    <property type="entry name" value="succ_dehyd_cytB"/>
    <property type="match status" value="1"/>
</dbReference>
<dbReference type="EMBL" id="OU963895">
    <property type="protein sequence ID" value="CAH0402226.1"/>
    <property type="molecule type" value="Genomic_DNA"/>
</dbReference>
<evidence type="ECO:0000256" key="2">
    <source>
        <dbReference type="ARBA" id="ARBA00022617"/>
    </source>
</evidence>
<accession>A0ABN8B5N8</accession>
<dbReference type="Gene3D" id="1.20.1300.10">
    <property type="entry name" value="Fumarate reductase/succinate dehydrogenase, transmembrane subunit"/>
    <property type="match status" value="1"/>
</dbReference>
<evidence type="ECO:0008006" key="11">
    <source>
        <dbReference type="Google" id="ProtNLM"/>
    </source>
</evidence>
<feature type="transmembrane region" description="Helical" evidence="8">
    <location>
        <begin position="221"/>
        <end position="241"/>
    </location>
</feature>
<dbReference type="CDD" id="cd03499">
    <property type="entry name" value="SQR_TypeC_SdhC"/>
    <property type="match status" value="1"/>
</dbReference>
<evidence type="ECO:0000256" key="3">
    <source>
        <dbReference type="ARBA" id="ARBA00022692"/>
    </source>
</evidence>
<dbReference type="PANTHER" id="PTHR10978">
    <property type="entry name" value="SUCCINATE DEHYDROGENASE CYTOCHROME B560 SUBUNIT"/>
    <property type="match status" value="1"/>
</dbReference>
<keyword evidence="10" id="KW-1185">Reference proteome</keyword>